<organism evidence="3 4">
    <name type="scientific">Halococcus saccharolyticus DSM 5350</name>
    <dbReference type="NCBI Taxonomy" id="1227455"/>
    <lineage>
        <taxon>Archaea</taxon>
        <taxon>Methanobacteriati</taxon>
        <taxon>Methanobacteriota</taxon>
        <taxon>Stenosarchaea group</taxon>
        <taxon>Halobacteria</taxon>
        <taxon>Halobacteriales</taxon>
        <taxon>Halococcaceae</taxon>
        <taxon>Halococcus</taxon>
    </lineage>
</organism>
<dbReference type="Pfam" id="PF26650">
    <property type="entry name" value="DUF8215"/>
    <property type="match status" value="1"/>
</dbReference>
<dbReference type="PATRIC" id="fig|1227455.4.peg.1781"/>
<sequence length="159" mass="16764">MSPDSGSDNATERRKAGPRTAEKVGVERWIEGVFFGCAEVAVLGLPALFSLLDASANAEVKIAAIVALSTAVIAIGTIRTGWTRLSWPPLTPRLLLARAVIHNLLVLVAAYGGATIDLFSGSALGSAVFAVIVAAGTVWVFPQIADRVSVLPPWWQWGQ</sequence>
<evidence type="ECO:0000313" key="4">
    <source>
        <dbReference type="Proteomes" id="UP000011669"/>
    </source>
</evidence>
<keyword evidence="4" id="KW-1185">Reference proteome</keyword>
<dbReference type="AlphaFoldDB" id="M0MH95"/>
<dbReference type="InParanoid" id="M0MH95"/>
<comment type="caution">
    <text evidence="3">The sequence shown here is derived from an EMBL/GenBank/DDBJ whole genome shotgun (WGS) entry which is preliminary data.</text>
</comment>
<dbReference type="RefSeq" id="WP_006077593.1">
    <property type="nucleotide sequence ID" value="NZ_AOMD01000021.1"/>
</dbReference>
<evidence type="ECO:0000259" key="2">
    <source>
        <dbReference type="Pfam" id="PF26650"/>
    </source>
</evidence>
<keyword evidence="1" id="KW-1133">Transmembrane helix</keyword>
<feature type="domain" description="DUF8215" evidence="2">
    <location>
        <begin position="24"/>
        <end position="148"/>
    </location>
</feature>
<feature type="transmembrane region" description="Helical" evidence="1">
    <location>
        <begin position="62"/>
        <end position="82"/>
    </location>
</feature>
<dbReference type="EMBL" id="AOMD01000021">
    <property type="protein sequence ID" value="EMA44723.1"/>
    <property type="molecule type" value="Genomic_DNA"/>
</dbReference>
<feature type="transmembrane region" description="Helical" evidence="1">
    <location>
        <begin position="118"/>
        <end position="141"/>
    </location>
</feature>
<evidence type="ECO:0000313" key="3">
    <source>
        <dbReference type="EMBL" id="EMA44723.1"/>
    </source>
</evidence>
<name>M0MH95_9EURY</name>
<feature type="transmembrane region" description="Helical" evidence="1">
    <location>
        <begin position="94"/>
        <end position="112"/>
    </location>
</feature>
<dbReference type="InterPro" id="IPR058528">
    <property type="entry name" value="DUF8215"/>
</dbReference>
<accession>M0MH95</accession>
<feature type="transmembrane region" description="Helical" evidence="1">
    <location>
        <begin position="29"/>
        <end position="50"/>
    </location>
</feature>
<reference evidence="3 4" key="1">
    <citation type="journal article" date="2014" name="PLoS Genet.">
        <title>Phylogenetically driven sequencing of extremely halophilic archaea reveals strategies for static and dynamic osmo-response.</title>
        <authorList>
            <person name="Becker E.A."/>
            <person name="Seitzer P.M."/>
            <person name="Tritt A."/>
            <person name="Larsen D."/>
            <person name="Krusor M."/>
            <person name="Yao A.I."/>
            <person name="Wu D."/>
            <person name="Madern D."/>
            <person name="Eisen J.A."/>
            <person name="Darling A.E."/>
            <person name="Facciotti M.T."/>
        </authorList>
    </citation>
    <scope>NUCLEOTIDE SEQUENCE [LARGE SCALE GENOMIC DNA]</scope>
    <source>
        <strain evidence="3 4">DSM 5350</strain>
    </source>
</reference>
<keyword evidence="1" id="KW-0472">Membrane</keyword>
<protein>
    <recommendedName>
        <fullName evidence="2">DUF8215 domain-containing protein</fullName>
    </recommendedName>
</protein>
<gene>
    <name evidence="3" type="ORF">C449_08699</name>
</gene>
<dbReference type="OrthoDB" id="214776at2157"/>
<dbReference type="STRING" id="1227455.C449_08699"/>
<evidence type="ECO:0000256" key="1">
    <source>
        <dbReference type="SAM" id="Phobius"/>
    </source>
</evidence>
<proteinExistence type="predicted"/>
<keyword evidence="1" id="KW-0812">Transmembrane</keyword>
<dbReference type="Proteomes" id="UP000011669">
    <property type="component" value="Unassembled WGS sequence"/>
</dbReference>